<keyword evidence="1" id="KW-0732">Signal</keyword>
<reference evidence="2 3" key="1">
    <citation type="submission" date="2020-08" db="EMBL/GenBank/DDBJ databases">
        <title>Functional genomics of gut bacteria from endangered species of beetles.</title>
        <authorList>
            <person name="Carlos-Shanley C."/>
        </authorList>
    </citation>
    <scope>NUCLEOTIDE SEQUENCE [LARGE SCALE GENOMIC DNA]</scope>
    <source>
        <strain evidence="2 3">S00142</strain>
    </source>
</reference>
<name>A0A7W7IXI5_9FLAO</name>
<dbReference type="Gene3D" id="2.50.20.10">
    <property type="entry name" value="Lipoprotein localisation LolA/LolB/LppX"/>
    <property type="match status" value="1"/>
</dbReference>
<comment type="caution">
    <text evidence="2">The sequence shown here is derived from an EMBL/GenBank/DDBJ whole genome shotgun (WGS) entry which is preliminary data.</text>
</comment>
<feature type="chain" id="PRO_5031397398" description="Outer membrane lipoprotein-sorting protein" evidence="1">
    <location>
        <begin position="22"/>
        <end position="234"/>
    </location>
</feature>
<dbReference type="EMBL" id="JACHLD010000003">
    <property type="protein sequence ID" value="MBB4802416.1"/>
    <property type="molecule type" value="Genomic_DNA"/>
</dbReference>
<accession>A0A7W7IXI5</accession>
<keyword evidence="3" id="KW-1185">Reference proteome</keyword>
<dbReference type="Proteomes" id="UP000561681">
    <property type="component" value="Unassembled WGS sequence"/>
</dbReference>
<sequence>MKSIKICLLTLFTLLSTFLNAQEQNNKAVSIVEKALDAMGGKEFIKSINTLYTNSETQMQGRDVNWIVKEMLPNIGSFEIVYQNRTVYKSWYDGEKGYELNNGQKVLGDQENYKDKPLKKNIFNELDYLDATLYNLDYLGIEEFESNKCHKIKATSVIDKVVFLYFDSKSGFLIKSETVNGAKDSFSTVVFSDFKKFNKLTYFSKMKFGVEKDAQSAKIIELLYNEKVSASDFK</sequence>
<proteinExistence type="predicted"/>
<dbReference type="AlphaFoldDB" id="A0A7W7IXI5"/>
<evidence type="ECO:0000313" key="2">
    <source>
        <dbReference type="EMBL" id="MBB4802416.1"/>
    </source>
</evidence>
<evidence type="ECO:0000256" key="1">
    <source>
        <dbReference type="SAM" id="SignalP"/>
    </source>
</evidence>
<evidence type="ECO:0000313" key="3">
    <source>
        <dbReference type="Proteomes" id="UP000561681"/>
    </source>
</evidence>
<organism evidence="2 3">
    <name type="scientific">Flavobacterium nitrogenifigens</name>
    <dbReference type="NCBI Taxonomy" id="1617283"/>
    <lineage>
        <taxon>Bacteria</taxon>
        <taxon>Pseudomonadati</taxon>
        <taxon>Bacteroidota</taxon>
        <taxon>Flavobacteriia</taxon>
        <taxon>Flavobacteriales</taxon>
        <taxon>Flavobacteriaceae</taxon>
        <taxon>Flavobacterium</taxon>
    </lineage>
</organism>
<gene>
    <name evidence="2" type="ORF">HNP37_002489</name>
</gene>
<evidence type="ECO:0008006" key="4">
    <source>
        <dbReference type="Google" id="ProtNLM"/>
    </source>
</evidence>
<feature type="signal peptide" evidence="1">
    <location>
        <begin position="1"/>
        <end position="21"/>
    </location>
</feature>
<dbReference type="RefSeq" id="WP_184162209.1">
    <property type="nucleotide sequence ID" value="NZ_JACHLD010000003.1"/>
</dbReference>
<protein>
    <recommendedName>
        <fullName evidence="4">Outer membrane lipoprotein-sorting protein</fullName>
    </recommendedName>
</protein>